<dbReference type="GO" id="GO:0005524">
    <property type="term" value="F:ATP binding"/>
    <property type="evidence" value="ECO:0007669"/>
    <property type="project" value="UniProtKB-KW"/>
</dbReference>
<organism evidence="9 10">
    <name type="scientific">Oceanidesulfovibrio indonesiensis</name>
    <dbReference type="NCBI Taxonomy" id="54767"/>
    <lineage>
        <taxon>Bacteria</taxon>
        <taxon>Pseudomonadati</taxon>
        <taxon>Thermodesulfobacteriota</taxon>
        <taxon>Desulfovibrionia</taxon>
        <taxon>Desulfovibrionales</taxon>
        <taxon>Desulfovibrionaceae</taxon>
        <taxon>Oceanidesulfovibrio</taxon>
    </lineage>
</organism>
<dbReference type="InterPro" id="IPR030828">
    <property type="entry name" value="HTH_TyrR"/>
</dbReference>
<keyword evidence="5" id="KW-0804">Transcription</keyword>
<keyword evidence="3" id="KW-0067">ATP-binding</keyword>
<evidence type="ECO:0000256" key="2">
    <source>
        <dbReference type="ARBA" id="ARBA00022797"/>
    </source>
</evidence>
<evidence type="ECO:0000313" key="9">
    <source>
        <dbReference type="EMBL" id="TVM16903.1"/>
    </source>
</evidence>
<dbReference type="InterPro" id="IPR009057">
    <property type="entry name" value="Homeodomain-like_sf"/>
</dbReference>
<dbReference type="Gene3D" id="3.40.50.300">
    <property type="entry name" value="P-loop containing nucleotide triphosphate hydrolases"/>
    <property type="match status" value="1"/>
</dbReference>
<dbReference type="SUPFAM" id="SSF46689">
    <property type="entry name" value="Homeodomain-like"/>
    <property type="match status" value="1"/>
</dbReference>
<dbReference type="GO" id="GO:0006355">
    <property type="term" value="P:regulation of DNA-templated transcription"/>
    <property type="evidence" value="ECO:0007669"/>
    <property type="project" value="InterPro"/>
</dbReference>
<sequence length="577" mass="64589">MSIPARYQHILDSVSYAVVTMDLNCRVTYLNERAKVFLKGRGRDHYRVGIEAEAILPLAAPQARKAMQTEEFQRGDGRIVDRGDELFFEITPLMADGVMAGAVVSLQRPERFEELATKLDSHRRLVKQLQTIFDASSDGIWVCDGDGTVISINRASEQINGIRAESVIGRNVDTIVHSGMVDRSVTLEVLRCKEQVSIMQHIKRTDKELLVTGTPAFDEKGAINLVVVNERDVTDLNRLKSNLENMTRAKEKAQDELTGFMMLELEQAGIVAESKAMRKLLTTAVKLAQLDASGILLLGESGTGKSLAAKFIHKNSPRRDKPFLSINCAALPESLFEAELFGHEKGAFTGAAERGKIGLIGLAGEGTLFLDEVGELPLAVQAKLLKCLDEKEYLPVGGRTYKKMQCSIIAATNRDLELMVQKRRFREDLFYRLNTFALSIPPLRERVEDIFELASHYIKVYNEKYGQSKRITTRTLDIFQAYAFPGNVRELVNIIKKGVALHDGEVLDDFFEDALHPPHKVSSTHELSLNQELDRTERMVLQRAMTACSTTRQMARLLGTSQPTIVRKLKKHGFSLQ</sequence>
<dbReference type="CDD" id="cd00130">
    <property type="entry name" value="PAS"/>
    <property type="match status" value="1"/>
</dbReference>
<dbReference type="InterPro" id="IPR003593">
    <property type="entry name" value="AAA+_ATPase"/>
</dbReference>
<keyword evidence="2" id="KW-0058">Aromatic hydrocarbons catabolism</keyword>
<dbReference type="SUPFAM" id="SSF55785">
    <property type="entry name" value="PYP-like sensor domain (PAS domain)"/>
    <property type="match status" value="1"/>
</dbReference>
<dbReference type="OrthoDB" id="9763792at2"/>
<dbReference type="Gene3D" id="1.10.10.60">
    <property type="entry name" value="Homeodomain-like"/>
    <property type="match status" value="1"/>
</dbReference>
<dbReference type="InterPro" id="IPR025944">
    <property type="entry name" value="Sigma_54_int_dom_CS"/>
</dbReference>
<feature type="domain" description="PAS" evidence="8">
    <location>
        <begin position="125"/>
        <end position="177"/>
    </location>
</feature>
<dbReference type="PROSITE" id="PS50112">
    <property type="entry name" value="PAS"/>
    <property type="match status" value="1"/>
</dbReference>
<evidence type="ECO:0000256" key="1">
    <source>
        <dbReference type="ARBA" id="ARBA00022741"/>
    </source>
</evidence>
<dbReference type="Pfam" id="PF13426">
    <property type="entry name" value="PAS_9"/>
    <property type="match status" value="1"/>
</dbReference>
<dbReference type="SUPFAM" id="SSF52540">
    <property type="entry name" value="P-loop containing nucleoside triphosphate hydrolases"/>
    <property type="match status" value="1"/>
</dbReference>
<accession>A0A7M3MEM1</accession>
<dbReference type="Pfam" id="PF25601">
    <property type="entry name" value="AAA_lid_14"/>
    <property type="match status" value="1"/>
</dbReference>
<dbReference type="RefSeq" id="WP_144303248.1">
    <property type="nucleotide sequence ID" value="NZ_QMIE01000009.1"/>
</dbReference>
<dbReference type="FunFam" id="3.40.50.300:FF:000006">
    <property type="entry name" value="DNA-binding transcriptional regulator NtrC"/>
    <property type="match status" value="1"/>
</dbReference>
<dbReference type="Gene3D" id="3.30.450.20">
    <property type="entry name" value="PAS domain"/>
    <property type="match status" value="2"/>
</dbReference>
<evidence type="ECO:0000313" key="10">
    <source>
        <dbReference type="Proteomes" id="UP000448292"/>
    </source>
</evidence>
<dbReference type="GO" id="GO:0003677">
    <property type="term" value="F:DNA binding"/>
    <property type="evidence" value="ECO:0007669"/>
    <property type="project" value="UniProtKB-KW"/>
</dbReference>
<keyword evidence="4" id="KW-0805">Transcription regulation</keyword>
<gene>
    <name evidence="9" type="ORF">DPQ33_10880</name>
</gene>
<evidence type="ECO:0000256" key="4">
    <source>
        <dbReference type="ARBA" id="ARBA00023015"/>
    </source>
</evidence>
<dbReference type="PROSITE" id="PS00688">
    <property type="entry name" value="SIGMA54_INTERACT_3"/>
    <property type="match status" value="1"/>
</dbReference>
<dbReference type="Pfam" id="PF00158">
    <property type="entry name" value="Sigma54_activat"/>
    <property type="match status" value="1"/>
</dbReference>
<dbReference type="InterPro" id="IPR000014">
    <property type="entry name" value="PAS"/>
</dbReference>
<dbReference type="Pfam" id="PF18024">
    <property type="entry name" value="HTH_50"/>
    <property type="match status" value="1"/>
</dbReference>
<dbReference type="InterPro" id="IPR058031">
    <property type="entry name" value="AAA_lid_NorR"/>
</dbReference>
<proteinExistence type="predicted"/>
<keyword evidence="1" id="KW-0547">Nucleotide-binding</keyword>
<dbReference type="AlphaFoldDB" id="A0A7M3MEM1"/>
<comment type="caution">
    <text evidence="9">The sequence shown here is derived from an EMBL/GenBank/DDBJ whole genome shotgun (WGS) entry which is preliminary data.</text>
</comment>
<dbReference type="SMART" id="SM00091">
    <property type="entry name" value="PAS"/>
    <property type="match status" value="2"/>
</dbReference>
<dbReference type="CDD" id="cd00009">
    <property type="entry name" value="AAA"/>
    <property type="match status" value="1"/>
</dbReference>
<dbReference type="SMART" id="SM00382">
    <property type="entry name" value="AAA"/>
    <property type="match status" value="1"/>
</dbReference>
<dbReference type="Pfam" id="PF13188">
    <property type="entry name" value="PAS_8"/>
    <property type="match status" value="1"/>
</dbReference>
<evidence type="ECO:0000256" key="6">
    <source>
        <dbReference type="ARBA" id="ARBA00029500"/>
    </source>
</evidence>
<dbReference type="PANTHER" id="PTHR32071">
    <property type="entry name" value="TRANSCRIPTIONAL REGULATORY PROTEIN"/>
    <property type="match status" value="1"/>
</dbReference>
<keyword evidence="10" id="KW-1185">Reference proteome</keyword>
<feature type="domain" description="Sigma-54 factor interaction" evidence="7">
    <location>
        <begin position="270"/>
        <end position="500"/>
    </location>
</feature>
<reference evidence="9 10" key="1">
    <citation type="submission" date="2018-06" db="EMBL/GenBank/DDBJ databases">
        <title>Complete genome of Desulfovibrio indonesiensis P37SLT.</title>
        <authorList>
            <person name="Crispim J.S."/>
            <person name="Vidigal P.M.P."/>
            <person name="Silva L.C.F."/>
            <person name="Laguardia C.N."/>
            <person name="Araujo L.C."/>
            <person name="Dias R.S."/>
            <person name="Sousa M.P."/>
            <person name="Paula S.O."/>
            <person name="Silva C."/>
        </authorList>
    </citation>
    <scope>NUCLEOTIDE SEQUENCE [LARGE SCALE GENOMIC DNA]</scope>
    <source>
        <strain evidence="9 10">P37SLT</strain>
    </source>
</reference>
<dbReference type="InterPro" id="IPR002078">
    <property type="entry name" value="Sigma_54_int"/>
</dbReference>
<dbReference type="PROSITE" id="PS50045">
    <property type="entry name" value="SIGMA54_INTERACT_4"/>
    <property type="match status" value="1"/>
</dbReference>
<evidence type="ECO:0000256" key="5">
    <source>
        <dbReference type="ARBA" id="ARBA00023163"/>
    </source>
</evidence>
<protein>
    <recommendedName>
        <fullName evidence="6">HTH-type transcriptional regulatory protein TyrR</fullName>
    </recommendedName>
</protein>
<evidence type="ECO:0000256" key="3">
    <source>
        <dbReference type="ARBA" id="ARBA00022840"/>
    </source>
</evidence>
<name>A0A7M3MEM1_9BACT</name>
<evidence type="ECO:0000259" key="7">
    <source>
        <dbReference type="PROSITE" id="PS50045"/>
    </source>
</evidence>
<dbReference type="Gene3D" id="1.10.8.60">
    <property type="match status" value="1"/>
</dbReference>
<dbReference type="NCBIfam" id="TIGR00229">
    <property type="entry name" value="sensory_box"/>
    <property type="match status" value="1"/>
</dbReference>
<dbReference type="Proteomes" id="UP000448292">
    <property type="component" value="Unassembled WGS sequence"/>
</dbReference>
<dbReference type="InterPro" id="IPR035965">
    <property type="entry name" value="PAS-like_dom_sf"/>
</dbReference>
<evidence type="ECO:0000259" key="8">
    <source>
        <dbReference type="PROSITE" id="PS50112"/>
    </source>
</evidence>
<dbReference type="PANTHER" id="PTHR32071:SF57">
    <property type="entry name" value="C4-DICARBOXYLATE TRANSPORT TRANSCRIPTIONAL REGULATORY PROTEIN DCTD"/>
    <property type="match status" value="1"/>
</dbReference>
<dbReference type="InterPro" id="IPR027417">
    <property type="entry name" value="P-loop_NTPase"/>
</dbReference>
<dbReference type="EMBL" id="QMIE01000009">
    <property type="protein sequence ID" value="TVM16903.1"/>
    <property type="molecule type" value="Genomic_DNA"/>
</dbReference>